<dbReference type="Proteomes" id="UP000603453">
    <property type="component" value="Unassembled WGS sequence"/>
</dbReference>
<protein>
    <submittedName>
        <fullName evidence="2">Uncharacterized protein</fullName>
    </submittedName>
</protein>
<reference evidence="2" key="1">
    <citation type="submission" date="2020-12" db="EMBL/GenBank/DDBJ databases">
        <title>Metabolic potential, ecology and presence of endohyphal bacteria is reflected in genomic diversity of Mucoromycotina.</title>
        <authorList>
            <person name="Muszewska A."/>
            <person name="Okrasinska A."/>
            <person name="Steczkiewicz K."/>
            <person name="Drgas O."/>
            <person name="Orlowska M."/>
            <person name="Perlinska-Lenart U."/>
            <person name="Aleksandrzak-Piekarczyk T."/>
            <person name="Szatraj K."/>
            <person name="Zielenkiewicz U."/>
            <person name="Pilsyk S."/>
            <person name="Malc E."/>
            <person name="Mieczkowski P."/>
            <person name="Kruszewska J.S."/>
            <person name="Biernat P."/>
            <person name="Pawlowska J."/>
        </authorList>
    </citation>
    <scope>NUCLEOTIDE SEQUENCE</scope>
    <source>
        <strain evidence="2">WA0000017839</strain>
    </source>
</reference>
<dbReference type="Pfam" id="PF13279">
    <property type="entry name" value="4HBT_2"/>
    <property type="match status" value="1"/>
</dbReference>
<keyword evidence="3" id="KW-1185">Reference proteome</keyword>
<dbReference type="SUPFAM" id="SSF54637">
    <property type="entry name" value="Thioesterase/thiol ester dehydrase-isomerase"/>
    <property type="match status" value="1"/>
</dbReference>
<dbReference type="PANTHER" id="PTHR12475:SF4">
    <property type="entry name" value="PROTEIN THEM6"/>
    <property type="match status" value="1"/>
</dbReference>
<sequence length="148" mass="17513">MYNKILDFSRIHILYTIFPRVMMEPDHHIFGHSGGVVTLFRKEILPFSKYKVQTRIFSWNDKWLFLQHRFITTTANNEEEVACFAFSKIVFKKMSGRTVPPKDVLELCGHVFDDAVEERRANNWEIASHILKLDKIRTDPYPWPKDVA</sequence>
<name>A0A8H7QP95_9FUNG</name>
<evidence type="ECO:0000313" key="3">
    <source>
        <dbReference type="Proteomes" id="UP000603453"/>
    </source>
</evidence>
<organism evidence="2 3">
    <name type="scientific">Mucor saturninus</name>
    <dbReference type="NCBI Taxonomy" id="64648"/>
    <lineage>
        <taxon>Eukaryota</taxon>
        <taxon>Fungi</taxon>
        <taxon>Fungi incertae sedis</taxon>
        <taxon>Mucoromycota</taxon>
        <taxon>Mucoromycotina</taxon>
        <taxon>Mucoromycetes</taxon>
        <taxon>Mucorales</taxon>
        <taxon>Mucorineae</taxon>
        <taxon>Mucoraceae</taxon>
        <taxon>Mucor</taxon>
    </lineage>
</organism>
<dbReference type="InterPro" id="IPR029069">
    <property type="entry name" value="HotDog_dom_sf"/>
</dbReference>
<dbReference type="AlphaFoldDB" id="A0A8H7QP95"/>
<accession>A0A8H7QP95</accession>
<gene>
    <name evidence="2" type="ORF">INT47_012511</name>
</gene>
<dbReference type="OrthoDB" id="265761at2759"/>
<comment type="similarity">
    <text evidence="1">Belongs to the lcsJ thioesterase family.</text>
</comment>
<dbReference type="EMBL" id="JAEPRD010000150">
    <property type="protein sequence ID" value="KAG2196289.1"/>
    <property type="molecule type" value="Genomic_DNA"/>
</dbReference>
<proteinExistence type="inferred from homology"/>
<dbReference type="PANTHER" id="PTHR12475">
    <property type="match status" value="1"/>
</dbReference>
<dbReference type="InterPro" id="IPR051490">
    <property type="entry name" value="THEM6_lcsJ_thioesterase"/>
</dbReference>
<evidence type="ECO:0000256" key="1">
    <source>
        <dbReference type="ARBA" id="ARBA00038476"/>
    </source>
</evidence>
<comment type="caution">
    <text evidence="2">The sequence shown here is derived from an EMBL/GenBank/DDBJ whole genome shotgun (WGS) entry which is preliminary data.</text>
</comment>
<evidence type="ECO:0000313" key="2">
    <source>
        <dbReference type="EMBL" id="KAG2196289.1"/>
    </source>
</evidence>